<evidence type="ECO:0000313" key="3">
    <source>
        <dbReference type="Proteomes" id="UP000469430"/>
    </source>
</evidence>
<feature type="region of interest" description="Disordered" evidence="1">
    <location>
        <begin position="1"/>
        <end position="23"/>
    </location>
</feature>
<dbReference type="Proteomes" id="UP000469430">
    <property type="component" value="Unassembled WGS sequence"/>
</dbReference>
<dbReference type="AlphaFoldDB" id="A0A6I4TTZ0"/>
<evidence type="ECO:0000313" key="2">
    <source>
        <dbReference type="EMBL" id="MXO98611.1"/>
    </source>
</evidence>
<sequence>MQIEPIRPSGRHRPRRNAGERARNALEKMMDGRGCVLRHRETDWASISFAGTRHRFDLRFEGEAAIAVAEEMIAELPDHEFTIPGQLVAEARVCEVDHQMHPPVLLMSCELLLLEEA</sequence>
<gene>
    <name evidence="2" type="ORF">GRI97_06370</name>
</gene>
<proteinExistence type="predicted"/>
<protein>
    <submittedName>
        <fullName evidence="2">Uncharacterized protein</fullName>
    </submittedName>
</protein>
<dbReference type="EMBL" id="WTYJ01000001">
    <property type="protein sequence ID" value="MXO98611.1"/>
    <property type="molecule type" value="Genomic_DNA"/>
</dbReference>
<comment type="caution">
    <text evidence="2">The sequence shown here is derived from an EMBL/GenBank/DDBJ whole genome shotgun (WGS) entry which is preliminary data.</text>
</comment>
<accession>A0A6I4TTZ0</accession>
<organism evidence="2 3">
    <name type="scientific">Croceibacterium xixiisoli</name>
    <dbReference type="NCBI Taxonomy" id="1476466"/>
    <lineage>
        <taxon>Bacteria</taxon>
        <taxon>Pseudomonadati</taxon>
        <taxon>Pseudomonadota</taxon>
        <taxon>Alphaproteobacteria</taxon>
        <taxon>Sphingomonadales</taxon>
        <taxon>Erythrobacteraceae</taxon>
        <taxon>Croceibacterium</taxon>
    </lineage>
</organism>
<evidence type="ECO:0000256" key="1">
    <source>
        <dbReference type="SAM" id="MobiDB-lite"/>
    </source>
</evidence>
<dbReference type="RefSeq" id="WP_161390231.1">
    <property type="nucleotide sequence ID" value="NZ_JBHSCP010000001.1"/>
</dbReference>
<dbReference type="OrthoDB" id="7473760at2"/>
<keyword evidence="3" id="KW-1185">Reference proteome</keyword>
<name>A0A6I4TTZ0_9SPHN</name>
<reference evidence="2 3" key="1">
    <citation type="submission" date="2019-12" db="EMBL/GenBank/DDBJ databases">
        <title>Genomic-based taxomic classification of the family Erythrobacteraceae.</title>
        <authorList>
            <person name="Xu L."/>
        </authorList>
    </citation>
    <scope>NUCLEOTIDE SEQUENCE [LARGE SCALE GENOMIC DNA]</scope>
    <source>
        <strain evidence="2 3">S36</strain>
    </source>
</reference>